<evidence type="ECO:0000313" key="2">
    <source>
        <dbReference type="EMBL" id="RJP61695.1"/>
    </source>
</evidence>
<reference evidence="2 3" key="1">
    <citation type="journal article" date="2017" name="ISME J.">
        <title>Energy and carbon metabolisms in a deep terrestrial subsurface fluid microbial community.</title>
        <authorList>
            <person name="Momper L."/>
            <person name="Jungbluth S.P."/>
            <person name="Lee M.D."/>
            <person name="Amend J.P."/>
        </authorList>
    </citation>
    <scope>NUCLEOTIDE SEQUENCE [LARGE SCALE GENOMIC DNA]</scope>
    <source>
        <strain evidence="2">SURF_26</strain>
    </source>
</reference>
<name>A0A3A4R940_9BACT</name>
<dbReference type="PANTHER" id="PTHR35458:SF8">
    <property type="entry name" value="SLR0650 PROTEIN"/>
    <property type="match status" value="1"/>
</dbReference>
<dbReference type="AlphaFoldDB" id="A0A3A4R940"/>
<organism evidence="2 3">
    <name type="scientific">Candidatus Auribacter fodinae</name>
    <dbReference type="NCBI Taxonomy" id="2093366"/>
    <lineage>
        <taxon>Bacteria</taxon>
        <taxon>Pseudomonadati</taxon>
        <taxon>Candidatus Auribacterota</taxon>
        <taxon>Candidatus Auribacteria</taxon>
        <taxon>Candidatus Auribacterales</taxon>
        <taxon>Candidatus Auribacteraceae</taxon>
        <taxon>Candidatus Auribacter</taxon>
    </lineage>
</organism>
<evidence type="ECO:0000313" key="3">
    <source>
        <dbReference type="Proteomes" id="UP000266426"/>
    </source>
</evidence>
<dbReference type="Proteomes" id="UP000266426">
    <property type="component" value="Unassembled WGS sequence"/>
</dbReference>
<dbReference type="InterPro" id="IPR047140">
    <property type="entry name" value="LabA"/>
</dbReference>
<dbReference type="Gene3D" id="3.40.50.1010">
    <property type="entry name" value="5'-nuclease"/>
    <property type="match status" value="1"/>
</dbReference>
<dbReference type="InterPro" id="IPR021139">
    <property type="entry name" value="NYN"/>
</dbReference>
<sequence length="189" mass="21622">MAVRRDDLDEANFDFNTYRHFPQRIGIFVDVQNVFYSARNIFHSKINFKKLMDMIVGDRQMIRAIAYIVQHEDINQSGFIDVLTRVGYEIRKKELKIRPDGTAKGDWDMGIAIDSIAISDKVDTVVLVTGDGDFVPLVEMLKARGCRVEVVAFERSTAQELQVAATLFIPIDESLIFKDNKDSKTKERT</sequence>
<dbReference type="Pfam" id="PF01936">
    <property type="entry name" value="NYN"/>
    <property type="match status" value="1"/>
</dbReference>
<comment type="caution">
    <text evidence="2">The sequence shown here is derived from an EMBL/GenBank/DDBJ whole genome shotgun (WGS) entry which is preliminary data.</text>
</comment>
<gene>
    <name evidence="2" type="ORF">C4541_01470</name>
</gene>
<evidence type="ECO:0000259" key="1">
    <source>
        <dbReference type="Pfam" id="PF01936"/>
    </source>
</evidence>
<feature type="domain" description="NYN" evidence="1">
    <location>
        <begin position="24"/>
        <end position="172"/>
    </location>
</feature>
<accession>A0A3A4R940</accession>
<dbReference type="EMBL" id="QZJZ01000010">
    <property type="protein sequence ID" value="RJP61695.1"/>
    <property type="molecule type" value="Genomic_DNA"/>
</dbReference>
<proteinExistence type="predicted"/>
<dbReference type="PANTHER" id="PTHR35458">
    <property type="entry name" value="SLR0755 PROTEIN"/>
    <property type="match status" value="1"/>
</dbReference>
<protein>
    <submittedName>
        <fullName evidence="2">NYN domain-containing protein</fullName>
    </submittedName>
</protein>
<dbReference type="CDD" id="cd10911">
    <property type="entry name" value="PIN_LabA"/>
    <property type="match status" value="1"/>
</dbReference>
<dbReference type="GO" id="GO:0004540">
    <property type="term" value="F:RNA nuclease activity"/>
    <property type="evidence" value="ECO:0007669"/>
    <property type="project" value="InterPro"/>
</dbReference>